<feature type="non-terminal residue" evidence="1">
    <location>
        <position position="492"/>
    </location>
</feature>
<reference evidence="1" key="2">
    <citation type="journal article" date="2022" name="New Phytol.">
        <title>Evolutionary transition to the ectomycorrhizal habit in the genomes of a hyperdiverse lineage of mushroom-forming fungi.</title>
        <authorList>
            <person name="Looney B."/>
            <person name="Miyauchi S."/>
            <person name="Morin E."/>
            <person name="Drula E."/>
            <person name="Courty P.E."/>
            <person name="Kohler A."/>
            <person name="Kuo A."/>
            <person name="LaButti K."/>
            <person name="Pangilinan J."/>
            <person name="Lipzen A."/>
            <person name="Riley R."/>
            <person name="Andreopoulos W."/>
            <person name="He G."/>
            <person name="Johnson J."/>
            <person name="Nolan M."/>
            <person name="Tritt A."/>
            <person name="Barry K.W."/>
            <person name="Grigoriev I.V."/>
            <person name="Nagy L.G."/>
            <person name="Hibbett D."/>
            <person name="Henrissat B."/>
            <person name="Matheny P.B."/>
            <person name="Labbe J."/>
            <person name="Martin F.M."/>
        </authorList>
    </citation>
    <scope>NUCLEOTIDE SEQUENCE</scope>
    <source>
        <strain evidence="1">EC-137</strain>
    </source>
</reference>
<proteinExistence type="predicted"/>
<protein>
    <submittedName>
        <fullName evidence="1">Cytochrome P450</fullName>
    </submittedName>
</protein>
<comment type="caution">
    <text evidence="1">The sequence shown here is derived from an EMBL/GenBank/DDBJ whole genome shotgun (WGS) entry which is preliminary data.</text>
</comment>
<name>A0ACB8Q7H3_9AGAM</name>
<sequence>HAILRYTRSPWRSLPPGPMGLPVIGSALKMSDKQWLLDDCSLPGDVVYLNVAGQPTVVLNTQRAAADLLDRRAATCSSRPRFIVINELLSGGLFFAFSPHNDLWRRMRRGAHEAFKISAAARYHDMQAEEAARLALSIVSAGKEDVVQELSALKSHFHRFASSLVLAITYDRPIRGEDPGSDQQILKGVEAYDAKAERAITPGAYLVEMLPWMLHIPSWLAKWKREALDNHEWATGFFKGVLDNVQARMQAHNARDCLVTTLMENRDKLGLSEKEIVWTAGIMYAVGSSTTAEMLDWWTLAMIAYPWTQQRAQAELDAVIGHGRAPRVEDRLQLPYLDALVRETLRWRTTLPVGLPHMNEADEWYNGMFIPKGTTLIPNVYPCNLDPKVYGPDARAFNPARHLDEIGQLKPAPADTKEEGHVAFGFGRRICVGRHVAADSLFAAIATLLWAFKIEKVGDVDAEGFSTTGFTLHPNPFKCKFRPRFPEVEVVL</sequence>
<dbReference type="Proteomes" id="UP000814128">
    <property type="component" value="Unassembled WGS sequence"/>
</dbReference>
<evidence type="ECO:0000313" key="1">
    <source>
        <dbReference type="EMBL" id="KAI0027748.1"/>
    </source>
</evidence>
<gene>
    <name evidence="1" type="ORF">K488DRAFT_34147</name>
</gene>
<dbReference type="EMBL" id="MU273846">
    <property type="protein sequence ID" value="KAI0027748.1"/>
    <property type="molecule type" value="Genomic_DNA"/>
</dbReference>
<keyword evidence="2" id="KW-1185">Reference proteome</keyword>
<accession>A0ACB8Q7H3</accession>
<feature type="non-terminal residue" evidence="1">
    <location>
        <position position="1"/>
    </location>
</feature>
<organism evidence="1 2">
    <name type="scientific">Vararia minispora EC-137</name>
    <dbReference type="NCBI Taxonomy" id="1314806"/>
    <lineage>
        <taxon>Eukaryota</taxon>
        <taxon>Fungi</taxon>
        <taxon>Dikarya</taxon>
        <taxon>Basidiomycota</taxon>
        <taxon>Agaricomycotina</taxon>
        <taxon>Agaricomycetes</taxon>
        <taxon>Russulales</taxon>
        <taxon>Lachnocladiaceae</taxon>
        <taxon>Vararia</taxon>
    </lineage>
</organism>
<reference evidence="1" key="1">
    <citation type="submission" date="2021-02" db="EMBL/GenBank/DDBJ databases">
        <authorList>
            <consortium name="DOE Joint Genome Institute"/>
            <person name="Ahrendt S."/>
            <person name="Looney B.P."/>
            <person name="Miyauchi S."/>
            <person name="Morin E."/>
            <person name="Drula E."/>
            <person name="Courty P.E."/>
            <person name="Chicoki N."/>
            <person name="Fauchery L."/>
            <person name="Kohler A."/>
            <person name="Kuo A."/>
            <person name="Labutti K."/>
            <person name="Pangilinan J."/>
            <person name="Lipzen A."/>
            <person name="Riley R."/>
            <person name="Andreopoulos W."/>
            <person name="He G."/>
            <person name="Johnson J."/>
            <person name="Barry K.W."/>
            <person name="Grigoriev I.V."/>
            <person name="Nagy L."/>
            <person name="Hibbett D."/>
            <person name="Henrissat B."/>
            <person name="Matheny P.B."/>
            <person name="Labbe J."/>
            <person name="Martin F."/>
        </authorList>
    </citation>
    <scope>NUCLEOTIDE SEQUENCE</scope>
    <source>
        <strain evidence="1">EC-137</strain>
    </source>
</reference>
<evidence type="ECO:0000313" key="2">
    <source>
        <dbReference type="Proteomes" id="UP000814128"/>
    </source>
</evidence>